<dbReference type="SUPFAM" id="SSF53720">
    <property type="entry name" value="ALDH-like"/>
    <property type="match status" value="1"/>
</dbReference>
<evidence type="ECO:0000313" key="3">
    <source>
        <dbReference type="EMBL" id="KAK9048054.1"/>
    </source>
</evidence>
<name>A0AAP0C6K1_9ASTR</name>
<gene>
    <name evidence="3" type="ORF">SSX86_032983</name>
</gene>
<feature type="non-terminal residue" evidence="3">
    <location>
        <position position="78"/>
    </location>
</feature>
<keyword evidence="4" id="KW-1185">Reference proteome</keyword>
<sequence>METESIVARLKSCGLFRTKGLVGGKWIDAYDGKTIEVTNPANGEVIASVPFMGERETKDAISSAYDALSRKGRSTSNY</sequence>
<reference evidence="3 4" key="1">
    <citation type="submission" date="2024-04" db="EMBL/GenBank/DDBJ databases">
        <title>The reference genome of an endangered Asteraceae, Deinandra increscens subsp. villosa, native to the Central Coast of California.</title>
        <authorList>
            <person name="Guilliams M."/>
            <person name="Hasenstab-Lehman K."/>
            <person name="Meyer R."/>
            <person name="Mcevoy S."/>
        </authorList>
    </citation>
    <scope>NUCLEOTIDE SEQUENCE [LARGE SCALE GENOMIC DNA]</scope>
    <source>
        <tissue evidence="3">Leaf</tissue>
    </source>
</reference>
<dbReference type="GO" id="GO:0009450">
    <property type="term" value="P:gamma-aminobutyric acid catabolic process"/>
    <property type="evidence" value="ECO:0007669"/>
    <property type="project" value="TreeGrafter"/>
</dbReference>
<evidence type="ECO:0000313" key="4">
    <source>
        <dbReference type="Proteomes" id="UP001408789"/>
    </source>
</evidence>
<comment type="caution">
    <text evidence="3">The sequence shown here is derived from an EMBL/GenBank/DDBJ whole genome shotgun (WGS) entry which is preliminary data.</text>
</comment>
<dbReference type="Proteomes" id="UP001408789">
    <property type="component" value="Unassembled WGS sequence"/>
</dbReference>
<dbReference type="PANTHER" id="PTHR43353:SF5">
    <property type="entry name" value="SUCCINATE-SEMIALDEHYDE DEHYDROGENASE, MITOCHONDRIAL"/>
    <property type="match status" value="1"/>
</dbReference>
<dbReference type="InterPro" id="IPR016161">
    <property type="entry name" value="Ald_DH/histidinol_DH"/>
</dbReference>
<protein>
    <recommendedName>
        <fullName evidence="2">Aldehyde dehydrogenase domain-containing protein</fullName>
    </recommendedName>
</protein>
<evidence type="ECO:0000256" key="1">
    <source>
        <dbReference type="ARBA" id="ARBA00023002"/>
    </source>
</evidence>
<dbReference type="InterPro" id="IPR050740">
    <property type="entry name" value="Aldehyde_DH_Superfamily"/>
</dbReference>
<dbReference type="PANTHER" id="PTHR43353">
    <property type="entry name" value="SUCCINATE-SEMIALDEHYDE DEHYDROGENASE, MITOCHONDRIAL"/>
    <property type="match status" value="1"/>
</dbReference>
<dbReference type="InterPro" id="IPR016162">
    <property type="entry name" value="Ald_DH_N"/>
</dbReference>
<dbReference type="EMBL" id="JBCNJP010016590">
    <property type="protein sequence ID" value="KAK9048054.1"/>
    <property type="molecule type" value="Genomic_DNA"/>
</dbReference>
<organism evidence="3 4">
    <name type="scientific">Deinandra increscens subsp. villosa</name>
    <dbReference type="NCBI Taxonomy" id="3103831"/>
    <lineage>
        <taxon>Eukaryota</taxon>
        <taxon>Viridiplantae</taxon>
        <taxon>Streptophyta</taxon>
        <taxon>Embryophyta</taxon>
        <taxon>Tracheophyta</taxon>
        <taxon>Spermatophyta</taxon>
        <taxon>Magnoliopsida</taxon>
        <taxon>eudicotyledons</taxon>
        <taxon>Gunneridae</taxon>
        <taxon>Pentapetalae</taxon>
        <taxon>asterids</taxon>
        <taxon>campanulids</taxon>
        <taxon>Asterales</taxon>
        <taxon>Asteraceae</taxon>
        <taxon>Asteroideae</taxon>
        <taxon>Heliantheae alliance</taxon>
        <taxon>Madieae</taxon>
        <taxon>Madiinae</taxon>
        <taxon>Deinandra</taxon>
    </lineage>
</organism>
<keyword evidence="1" id="KW-0560">Oxidoreductase</keyword>
<proteinExistence type="predicted"/>
<evidence type="ECO:0000259" key="2">
    <source>
        <dbReference type="Pfam" id="PF00171"/>
    </source>
</evidence>
<dbReference type="AlphaFoldDB" id="A0AAP0C6K1"/>
<feature type="domain" description="Aldehyde dehydrogenase" evidence="2">
    <location>
        <begin position="26"/>
        <end position="69"/>
    </location>
</feature>
<dbReference type="InterPro" id="IPR015590">
    <property type="entry name" value="Aldehyde_DH_dom"/>
</dbReference>
<dbReference type="Pfam" id="PF00171">
    <property type="entry name" value="Aldedh"/>
    <property type="match status" value="1"/>
</dbReference>
<dbReference type="Gene3D" id="3.40.605.10">
    <property type="entry name" value="Aldehyde Dehydrogenase, Chain A, domain 1"/>
    <property type="match status" value="1"/>
</dbReference>
<accession>A0AAP0C6K1</accession>
<dbReference type="GO" id="GO:0004777">
    <property type="term" value="F:succinate-semialdehyde dehydrogenase (NAD+) activity"/>
    <property type="evidence" value="ECO:0007669"/>
    <property type="project" value="TreeGrafter"/>
</dbReference>